<dbReference type="SUPFAM" id="SSF88659">
    <property type="entry name" value="Sigma3 and sigma4 domains of RNA polymerase sigma factors"/>
    <property type="match status" value="1"/>
</dbReference>
<name>A0A2U0UIV7_9BACT</name>
<keyword evidence="5" id="KW-0804">Transcription</keyword>
<dbReference type="CDD" id="cd06171">
    <property type="entry name" value="Sigma70_r4"/>
    <property type="match status" value="1"/>
</dbReference>
<feature type="domain" description="RNA polymerase sigma factor 70 region 4 type 2" evidence="7">
    <location>
        <begin position="133"/>
        <end position="172"/>
    </location>
</feature>
<dbReference type="InterPro" id="IPR013249">
    <property type="entry name" value="RNA_pol_sigma70_r4_t2"/>
</dbReference>
<gene>
    <name evidence="8" type="ORF">C7379_104118</name>
</gene>
<protein>
    <submittedName>
        <fullName evidence="8">RNA polymerase sigma-70 factor (ECF subfamily)</fullName>
    </submittedName>
</protein>
<evidence type="ECO:0000256" key="4">
    <source>
        <dbReference type="ARBA" id="ARBA00023125"/>
    </source>
</evidence>
<dbReference type="InterPro" id="IPR007627">
    <property type="entry name" value="RNA_pol_sigma70_r2"/>
</dbReference>
<keyword evidence="9" id="KW-1185">Reference proteome</keyword>
<dbReference type="GO" id="GO:0016987">
    <property type="term" value="F:sigma factor activity"/>
    <property type="evidence" value="ECO:0007669"/>
    <property type="project" value="UniProtKB-KW"/>
</dbReference>
<dbReference type="Pfam" id="PF04542">
    <property type="entry name" value="Sigma70_r2"/>
    <property type="match status" value="1"/>
</dbReference>
<feature type="domain" description="RNA polymerase sigma-70 region 2" evidence="6">
    <location>
        <begin position="28"/>
        <end position="95"/>
    </location>
</feature>
<evidence type="ECO:0000256" key="5">
    <source>
        <dbReference type="ARBA" id="ARBA00023163"/>
    </source>
</evidence>
<dbReference type="OrthoDB" id="9790423at2"/>
<dbReference type="PANTHER" id="PTHR43133">
    <property type="entry name" value="RNA POLYMERASE ECF-TYPE SIGMA FACTO"/>
    <property type="match status" value="1"/>
</dbReference>
<dbReference type="AlphaFoldDB" id="A0A2U0UIV7"/>
<dbReference type="InterPro" id="IPR014284">
    <property type="entry name" value="RNA_pol_sigma-70_dom"/>
</dbReference>
<proteinExistence type="inferred from homology"/>
<comment type="caution">
    <text evidence="8">The sequence shown here is derived from an EMBL/GenBank/DDBJ whole genome shotgun (WGS) entry which is preliminary data.</text>
</comment>
<dbReference type="PANTHER" id="PTHR43133:SF8">
    <property type="entry name" value="RNA POLYMERASE SIGMA FACTOR HI_1459-RELATED"/>
    <property type="match status" value="1"/>
</dbReference>
<dbReference type="NCBIfam" id="TIGR02937">
    <property type="entry name" value="sigma70-ECF"/>
    <property type="match status" value="1"/>
</dbReference>
<dbReference type="InterPro" id="IPR013325">
    <property type="entry name" value="RNA_pol_sigma_r2"/>
</dbReference>
<keyword evidence="4" id="KW-0238">DNA-binding</keyword>
<dbReference type="GO" id="GO:0006352">
    <property type="term" value="P:DNA-templated transcription initiation"/>
    <property type="evidence" value="ECO:0007669"/>
    <property type="project" value="InterPro"/>
</dbReference>
<dbReference type="Gene3D" id="1.10.1740.10">
    <property type="match status" value="1"/>
</dbReference>
<evidence type="ECO:0000256" key="2">
    <source>
        <dbReference type="ARBA" id="ARBA00023015"/>
    </source>
</evidence>
<reference evidence="8 9" key="1">
    <citation type="submission" date="2018-05" db="EMBL/GenBank/DDBJ databases">
        <title>Genomic Encyclopedia of Type Strains, Phase IV (KMG-IV): sequencing the most valuable type-strain genomes for metagenomic binning, comparative biology and taxonomic classification.</title>
        <authorList>
            <person name="Goeker M."/>
        </authorList>
    </citation>
    <scope>NUCLEOTIDE SEQUENCE [LARGE SCALE GENOMIC DNA]</scope>
    <source>
        <strain evidence="8 9">DSM 100333</strain>
    </source>
</reference>
<dbReference type="Pfam" id="PF08281">
    <property type="entry name" value="Sigma70_r4_2"/>
    <property type="match status" value="1"/>
</dbReference>
<dbReference type="Gene3D" id="1.10.10.10">
    <property type="entry name" value="Winged helix-like DNA-binding domain superfamily/Winged helix DNA-binding domain"/>
    <property type="match status" value="1"/>
</dbReference>
<comment type="similarity">
    <text evidence="1">Belongs to the sigma-70 factor family. ECF subfamily.</text>
</comment>
<keyword evidence="3" id="KW-0731">Sigma factor</keyword>
<keyword evidence="2" id="KW-0805">Transcription regulation</keyword>
<dbReference type="Proteomes" id="UP000245870">
    <property type="component" value="Unassembled WGS sequence"/>
</dbReference>
<organism evidence="8 9">
    <name type="scientific">Hallella colorans</name>
    <dbReference type="NCBI Taxonomy" id="1703337"/>
    <lineage>
        <taxon>Bacteria</taxon>
        <taxon>Pseudomonadati</taxon>
        <taxon>Bacteroidota</taxon>
        <taxon>Bacteroidia</taxon>
        <taxon>Bacteroidales</taxon>
        <taxon>Prevotellaceae</taxon>
        <taxon>Hallella</taxon>
    </lineage>
</organism>
<dbReference type="InterPro" id="IPR036388">
    <property type="entry name" value="WH-like_DNA-bd_sf"/>
</dbReference>
<evidence type="ECO:0000259" key="6">
    <source>
        <dbReference type="Pfam" id="PF04542"/>
    </source>
</evidence>
<evidence type="ECO:0000313" key="8">
    <source>
        <dbReference type="EMBL" id="PVX57501.1"/>
    </source>
</evidence>
<accession>A0A2U0UIV7</accession>
<evidence type="ECO:0000313" key="9">
    <source>
        <dbReference type="Proteomes" id="UP000245870"/>
    </source>
</evidence>
<dbReference type="EMBL" id="QENY01000004">
    <property type="protein sequence ID" value="PVX57501.1"/>
    <property type="molecule type" value="Genomic_DNA"/>
</dbReference>
<evidence type="ECO:0000256" key="3">
    <source>
        <dbReference type="ARBA" id="ARBA00023082"/>
    </source>
</evidence>
<dbReference type="InterPro" id="IPR039425">
    <property type="entry name" value="RNA_pol_sigma-70-like"/>
</dbReference>
<dbReference type="InterPro" id="IPR013324">
    <property type="entry name" value="RNA_pol_sigma_r3/r4-like"/>
</dbReference>
<dbReference type="SUPFAM" id="SSF88946">
    <property type="entry name" value="Sigma2 domain of RNA polymerase sigma factors"/>
    <property type="match status" value="1"/>
</dbReference>
<evidence type="ECO:0000259" key="7">
    <source>
        <dbReference type="Pfam" id="PF08281"/>
    </source>
</evidence>
<dbReference type="GO" id="GO:0003677">
    <property type="term" value="F:DNA binding"/>
    <property type="evidence" value="ECO:0007669"/>
    <property type="project" value="UniProtKB-KW"/>
</dbReference>
<sequence length="198" mass="23104">MKNLATMTDEELALCYMNGNNQAFDILLARNQSKIFSYILYVVRNQDAANDLFQESFVKIIVKLKNGKYAPSGKFSSWCMRVAHNVIMDWYREKKADNITEPTEGNDLSNISHDMLLDSCVESRYVNDQVLADVKRMMEHLPTTQREVVFMRFFQQMSFKEIAATTNVSINTALGRMRYALLNMRRMAREHHVHLQMM</sequence>
<evidence type="ECO:0000256" key="1">
    <source>
        <dbReference type="ARBA" id="ARBA00010641"/>
    </source>
</evidence>
<dbReference type="RefSeq" id="WP_116616005.1">
    <property type="nucleotide sequence ID" value="NZ_CALDWB010000008.1"/>
</dbReference>